<dbReference type="Gene3D" id="2.40.128.410">
    <property type="match status" value="1"/>
</dbReference>
<organism evidence="1 2">
    <name type="scientific">Asprobacillus argus</name>
    <dbReference type="NCBI Taxonomy" id="3076534"/>
    <lineage>
        <taxon>Bacteria</taxon>
        <taxon>Pseudomonadati</taxon>
        <taxon>Bacteroidota</taxon>
        <taxon>Flavobacteriia</taxon>
        <taxon>Flavobacteriales</taxon>
        <taxon>Flavobacteriaceae</taxon>
        <taxon>Asprobacillus</taxon>
    </lineage>
</organism>
<dbReference type="EMBL" id="JAVTTO010000002">
    <property type="protein sequence ID" value="MDT7831808.1"/>
    <property type="molecule type" value="Genomic_DNA"/>
</dbReference>
<dbReference type="Proteomes" id="UP001257277">
    <property type="component" value="Unassembled WGS sequence"/>
</dbReference>
<accession>A0ABU3LEF4</accession>
<gene>
    <name evidence="1" type="ORF">RQM59_05415</name>
</gene>
<name>A0ABU3LEF4_9FLAO</name>
<evidence type="ECO:0000313" key="1">
    <source>
        <dbReference type="EMBL" id="MDT7831808.1"/>
    </source>
</evidence>
<protein>
    <submittedName>
        <fullName evidence="1">DUF4251 domain-containing protein</fullName>
    </submittedName>
</protein>
<evidence type="ECO:0000313" key="2">
    <source>
        <dbReference type="Proteomes" id="UP001257277"/>
    </source>
</evidence>
<keyword evidence="2" id="KW-1185">Reference proteome</keyword>
<dbReference type="Pfam" id="PF14059">
    <property type="entry name" value="DUF4251"/>
    <property type="match status" value="1"/>
</dbReference>
<reference evidence="1 2" key="1">
    <citation type="submission" date="2023-09" db="EMBL/GenBank/DDBJ databases">
        <title>Novel taxa isolated from Blanes Bay.</title>
        <authorList>
            <person name="Rey-Velasco X."/>
            <person name="Lucena T."/>
        </authorList>
    </citation>
    <scope>NUCLEOTIDE SEQUENCE [LARGE SCALE GENOMIC DNA]</scope>
    <source>
        <strain evidence="1 2">S356</strain>
    </source>
</reference>
<sequence length="177" mass="19868">MRVLVVVLCGVLLLGCKTSKDLETSAAQKKALAEMMEDKSYEITSKLAFPTEGVITLANTGLLPRDSNPSSINLLNTSNYIKKSGDSIRLDLPYFGTRRMGGAGYGDDNSIMLEGIPSTYKTTYNEKKQRYKIFFRMRKKQEIFNVTVYLFSNLTSDVRVVSTHRSPISYRGSIKEI</sequence>
<comment type="caution">
    <text evidence="1">The sequence shown here is derived from an EMBL/GenBank/DDBJ whole genome shotgun (WGS) entry which is preliminary data.</text>
</comment>
<proteinExistence type="predicted"/>
<dbReference type="PROSITE" id="PS51257">
    <property type="entry name" value="PROKAR_LIPOPROTEIN"/>
    <property type="match status" value="1"/>
</dbReference>
<dbReference type="InterPro" id="IPR025347">
    <property type="entry name" value="DUF4251"/>
</dbReference>
<dbReference type="RefSeq" id="WP_349241064.1">
    <property type="nucleotide sequence ID" value="NZ_JAVTTO010000002.1"/>
</dbReference>